<dbReference type="SUPFAM" id="SSF54171">
    <property type="entry name" value="DNA-binding domain"/>
    <property type="match status" value="1"/>
</dbReference>
<sequence length="207" mass="22819">MKGKGGPENKKCSFKGVRQQTWGKWVGEIQEPNGGKRLWLGTFGSAVEVALAYDEAARAMYGPDARINLPNDDVPSSPDRSMGIRHTKAYTLRGRSSTKLEQRSPGMNSTFTPTYFTLLYATNPILTLTLEILTSFSVVKGESDSAVAQNKGQSINEAGSSGHPMYDAWSENKVDDFDFDFLDTEFEECNVTLEDFGLSLDPVEPVM</sequence>
<evidence type="ECO:0000313" key="11">
    <source>
        <dbReference type="EMBL" id="GEU52843.1"/>
    </source>
</evidence>
<dbReference type="Gene3D" id="3.30.730.10">
    <property type="entry name" value="AP2/ERF domain"/>
    <property type="match status" value="1"/>
</dbReference>
<dbReference type="CDD" id="cd00018">
    <property type="entry name" value="AP2"/>
    <property type="match status" value="1"/>
</dbReference>
<evidence type="ECO:0000256" key="9">
    <source>
        <dbReference type="ARBA" id="ARBA00024343"/>
    </source>
</evidence>
<evidence type="ECO:0000256" key="1">
    <source>
        <dbReference type="ARBA" id="ARBA00004123"/>
    </source>
</evidence>
<dbReference type="GO" id="GO:0003700">
    <property type="term" value="F:DNA-binding transcription factor activity"/>
    <property type="evidence" value="ECO:0007669"/>
    <property type="project" value="InterPro"/>
</dbReference>
<reference evidence="11" key="1">
    <citation type="journal article" date="2019" name="Sci. Rep.">
        <title>Draft genome of Tanacetum cinerariifolium, the natural source of mosquito coil.</title>
        <authorList>
            <person name="Yamashiro T."/>
            <person name="Shiraishi A."/>
            <person name="Satake H."/>
            <person name="Nakayama K."/>
        </authorList>
    </citation>
    <scope>NUCLEOTIDE SEQUENCE</scope>
</reference>
<evidence type="ECO:0000256" key="2">
    <source>
        <dbReference type="ARBA" id="ARBA00022821"/>
    </source>
</evidence>
<comment type="caution">
    <text evidence="11">The sequence shown here is derived from an EMBL/GenBank/DDBJ whole genome shotgun (WGS) entry which is preliminary data.</text>
</comment>
<dbReference type="PROSITE" id="PS51032">
    <property type="entry name" value="AP2_ERF"/>
    <property type="match status" value="1"/>
</dbReference>
<evidence type="ECO:0000256" key="8">
    <source>
        <dbReference type="ARBA" id="ARBA00023242"/>
    </source>
</evidence>
<dbReference type="GO" id="GO:0006952">
    <property type="term" value="P:defense response"/>
    <property type="evidence" value="ECO:0007669"/>
    <property type="project" value="UniProtKB-KW"/>
</dbReference>
<keyword evidence="7" id="KW-0804">Transcription</keyword>
<organism evidence="11">
    <name type="scientific">Tanacetum cinerariifolium</name>
    <name type="common">Dalmatian daisy</name>
    <name type="synonym">Chrysanthemum cinerariifolium</name>
    <dbReference type="NCBI Taxonomy" id="118510"/>
    <lineage>
        <taxon>Eukaryota</taxon>
        <taxon>Viridiplantae</taxon>
        <taxon>Streptophyta</taxon>
        <taxon>Embryophyta</taxon>
        <taxon>Tracheophyta</taxon>
        <taxon>Spermatophyta</taxon>
        <taxon>Magnoliopsida</taxon>
        <taxon>eudicotyledons</taxon>
        <taxon>Gunneridae</taxon>
        <taxon>Pentapetalae</taxon>
        <taxon>asterids</taxon>
        <taxon>campanulids</taxon>
        <taxon>Asterales</taxon>
        <taxon>Asteraceae</taxon>
        <taxon>Asteroideae</taxon>
        <taxon>Anthemideae</taxon>
        <taxon>Anthemidinae</taxon>
        <taxon>Tanacetum</taxon>
    </lineage>
</organism>
<dbReference type="GO" id="GO:0045893">
    <property type="term" value="P:positive regulation of DNA-templated transcription"/>
    <property type="evidence" value="ECO:0007669"/>
    <property type="project" value="TreeGrafter"/>
</dbReference>
<keyword evidence="5" id="KW-0238">DNA-binding</keyword>
<evidence type="ECO:0000256" key="5">
    <source>
        <dbReference type="ARBA" id="ARBA00023125"/>
    </source>
</evidence>
<dbReference type="PANTHER" id="PTHR31241">
    <property type="entry name" value="DEHYDRATION-RESPONSIVE ELEMENT-BINDING PROTEIN 2C"/>
    <property type="match status" value="1"/>
</dbReference>
<keyword evidence="2" id="KW-0611">Plant defense</keyword>
<accession>A0A6L2KTC4</accession>
<dbReference type="PANTHER" id="PTHR31241:SF62">
    <property type="entry name" value="DEHYDRATION-RESPONSIVE ELEMENT-BINDING PROTEIN 2D"/>
    <property type="match status" value="1"/>
</dbReference>
<dbReference type="AlphaFoldDB" id="A0A6L2KTC4"/>
<dbReference type="EMBL" id="BKCJ010003079">
    <property type="protein sequence ID" value="GEU52843.1"/>
    <property type="molecule type" value="Genomic_DNA"/>
</dbReference>
<evidence type="ECO:0000256" key="7">
    <source>
        <dbReference type="ARBA" id="ARBA00023163"/>
    </source>
</evidence>
<dbReference type="InterPro" id="IPR001471">
    <property type="entry name" value="AP2/ERF_dom"/>
</dbReference>
<evidence type="ECO:0000256" key="3">
    <source>
        <dbReference type="ARBA" id="ARBA00023015"/>
    </source>
</evidence>
<evidence type="ECO:0000256" key="6">
    <source>
        <dbReference type="ARBA" id="ARBA00023159"/>
    </source>
</evidence>
<name>A0A6L2KTC4_TANCI</name>
<evidence type="ECO:0000259" key="10">
    <source>
        <dbReference type="PROSITE" id="PS51032"/>
    </source>
</evidence>
<comment type="subcellular location">
    <subcellularLocation>
        <location evidence="1">Nucleus</location>
    </subcellularLocation>
</comment>
<dbReference type="InterPro" id="IPR036955">
    <property type="entry name" value="AP2/ERF_dom_sf"/>
</dbReference>
<gene>
    <name evidence="11" type="ORF">Tci_024821</name>
</gene>
<dbReference type="SMART" id="SM00380">
    <property type="entry name" value="AP2"/>
    <property type="match status" value="1"/>
</dbReference>
<protein>
    <submittedName>
        <fullName evidence="11">Dehydration-responsive element-binding protein 2A-like</fullName>
    </submittedName>
</protein>
<dbReference type="GO" id="GO:0005634">
    <property type="term" value="C:nucleus"/>
    <property type="evidence" value="ECO:0007669"/>
    <property type="project" value="UniProtKB-SubCell"/>
</dbReference>
<dbReference type="FunFam" id="3.30.730.10:FF:000001">
    <property type="entry name" value="Ethylene-responsive transcription factor 2"/>
    <property type="match status" value="1"/>
</dbReference>
<comment type="similarity">
    <text evidence="9">Belongs to the AP2/ERF transcription factor family. ERF subfamily.</text>
</comment>
<dbReference type="InterPro" id="IPR016177">
    <property type="entry name" value="DNA-bd_dom_sf"/>
</dbReference>
<keyword evidence="6" id="KW-0010">Activator</keyword>
<keyword evidence="3" id="KW-0805">Transcription regulation</keyword>
<feature type="domain" description="AP2/ERF" evidence="10">
    <location>
        <begin position="13"/>
        <end position="70"/>
    </location>
</feature>
<proteinExistence type="inferred from homology"/>
<dbReference type="PRINTS" id="PR00367">
    <property type="entry name" value="ETHRSPELEMNT"/>
</dbReference>
<evidence type="ECO:0000256" key="4">
    <source>
        <dbReference type="ARBA" id="ARBA00023016"/>
    </source>
</evidence>
<dbReference type="GO" id="GO:0000976">
    <property type="term" value="F:transcription cis-regulatory region binding"/>
    <property type="evidence" value="ECO:0007669"/>
    <property type="project" value="TreeGrafter"/>
</dbReference>
<dbReference type="Pfam" id="PF00847">
    <property type="entry name" value="AP2"/>
    <property type="match status" value="1"/>
</dbReference>
<keyword evidence="4" id="KW-0346">Stress response</keyword>
<keyword evidence="8" id="KW-0539">Nucleus</keyword>